<sequence length="842" mass="91538">MKRAVAALVLLAGGLFALAPETSASAVRRAGFVSGGAYLIVEFLDDDLVHFELSAAGPGPGTDAPLFVTPQVAETGYPGPSDFARNGDTFTTPGLRVEVAPASLCVTVHDAAGRLLHQACPRNLDQPWKGLTITRGGVQHAYGLGEQFPRGGTADGDWVGRVRTPGGPYGNAMVFDPDNGSVGNAQIPVLFAVGAAGLNYGMFLDQAHRQQWDLTGDPWTVETSGDRLRWYIMTGPDLPDLRRDYMELTGRPPVPPRKAFGMWVSEYGFDDWAEVDDRLNGLRAARFPVDGFVLDLQWFGGVREGADDTRMGSLTWDLTKFPDPAGRIARYEAEQGVGLIPIEESYVGRALPEHADLAGRGFLVRAGCATCPPVYLAQDDKDWWGRGGMIDWTLGAAGDHWHAVKRKPLIDQGVLGHWLDLGEPEIYDAGDWTAGLLPGEHAHAGYHNLYNLAWAASVARGYAAEPRRPFLLTRSGAAGIQRYGVAMWSADIGSRLTALADQQNAQMHMSMSGIDYFGSDIGGFRREMLDSDLSELYTQWFADAAWFEVPIRPHTENLCNCFQTSPDRVGHTASNLANLRRRYELTPYYYSLAHRAHRTGEPLVPPLVYHHQDDPNVRELGHEKLIGRGLLVGVVAGRGERERDVYLPAGVWYDYYSGARTESAGQWTGRRPLWVDGEFRLPAYARAGAIIPKMAVDEATMNVFGRRTDGTRRDELIVRVYPGATASEFTLYEDDGTTTGYQRGEVRTTALRQQVTGSTATVVVGPAEGDHPGAVPARPNVVELAGRASAVSLNGAPLPRHATRDAFETAGSGWYDGGDGYVLAKSAAMDVGAAKTFAFTLA</sequence>
<dbReference type="InterPro" id="IPR051816">
    <property type="entry name" value="Glycosyl_Hydrolase_31"/>
</dbReference>
<dbReference type="SUPFAM" id="SSF51011">
    <property type="entry name" value="Glycosyl hydrolase domain"/>
    <property type="match status" value="1"/>
</dbReference>
<comment type="similarity">
    <text evidence="1 2">Belongs to the glycosyl hydrolase 31 family.</text>
</comment>
<name>A0A2W2HQY7_9ACTN</name>
<dbReference type="EMBL" id="POUA01000031">
    <property type="protein sequence ID" value="PZG52940.1"/>
    <property type="molecule type" value="Genomic_DNA"/>
</dbReference>
<dbReference type="Gene3D" id="2.60.40.1180">
    <property type="entry name" value="Golgi alpha-mannosidase II"/>
    <property type="match status" value="2"/>
</dbReference>
<dbReference type="GO" id="GO:0030246">
    <property type="term" value="F:carbohydrate binding"/>
    <property type="evidence" value="ECO:0007669"/>
    <property type="project" value="InterPro"/>
</dbReference>
<dbReference type="AlphaFoldDB" id="A0A2W2HQY7"/>
<gene>
    <name evidence="7" type="ORF">C1I98_06630</name>
</gene>
<feature type="chain" id="PRO_5039026631" evidence="3">
    <location>
        <begin position="20"/>
        <end position="842"/>
    </location>
</feature>
<comment type="caution">
    <text evidence="7">The sequence shown here is derived from an EMBL/GenBank/DDBJ whole genome shotgun (WGS) entry which is preliminary data.</text>
</comment>
<protein>
    <submittedName>
        <fullName evidence="7">Glycoside hydrolase family 31</fullName>
    </submittedName>
</protein>
<dbReference type="Gene3D" id="3.20.20.80">
    <property type="entry name" value="Glycosidases"/>
    <property type="match status" value="1"/>
</dbReference>
<evidence type="ECO:0000259" key="4">
    <source>
        <dbReference type="Pfam" id="PF01055"/>
    </source>
</evidence>
<evidence type="ECO:0000256" key="2">
    <source>
        <dbReference type="RuleBase" id="RU361185"/>
    </source>
</evidence>
<evidence type="ECO:0000259" key="6">
    <source>
        <dbReference type="Pfam" id="PF21365"/>
    </source>
</evidence>
<dbReference type="InterPro" id="IPR017853">
    <property type="entry name" value="GH"/>
</dbReference>
<evidence type="ECO:0000313" key="8">
    <source>
        <dbReference type="Proteomes" id="UP000248544"/>
    </source>
</evidence>
<dbReference type="InterPro" id="IPR048395">
    <property type="entry name" value="Glyco_hydro_31_C"/>
</dbReference>
<dbReference type="Pfam" id="PF01055">
    <property type="entry name" value="Glyco_hydro_31_2nd"/>
    <property type="match status" value="1"/>
</dbReference>
<dbReference type="Proteomes" id="UP000248544">
    <property type="component" value="Unassembled WGS sequence"/>
</dbReference>
<feature type="domain" description="DUF5110" evidence="5">
    <location>
        <begin position="715"/>
        <end position="786"/>
    </location>
</feature>
<keyword evidence="8" id="KW-1185">Reference proteome</keyword>
<proteinExistence type="inferred from homology"/>
<dbReference type="Pfam" id="PF21365">
    <property type="entry name" value="Glyco_hydro_31_3rd"/>
    <property type="match status" value="1"/>
</dbReference>
<accession>A0A2W2HQY7</accession>
<dbReference type="PANTHER" id="PTHR43863">
    <property type="entry name" value="HYDROLASE, PUTATIVE (AFU_ORTHOLOGUE AFUA_1G03140)-RELATED"/>
    <property type="match status" value="1"/>
</dbReference>
<keyword evidence="3" id="KW-0732">Signal</keyword>
<dbReference type="InterPro" id="IPR011013">
    <property type="entry name" value="Gal_mutarotase_sf_dom"/>
</dbReference>
<dbReference type="Pfam" id="PF17137">
    <property type="entry name" value="DUF5110"/>
    <property type="match status" value="1"/>
</dbReference>
<dbReference type="GO" id="GO:0005975">
    <property type="term" value="P:carbohydrate metabolic process"/>
    <property type="evidence" value="ECO:0007669"/>
    <property type="project" value="InterPro"/>
</dbReference>
<organism evidence="7 8">
    <name type="scientific">Spongiactinospora gelatinilytica</name>
    <dbReference type="NCBI Taxonomy" id="2666298"/>
    <lineage>
        <taxon>Bacteria</taxon>
        <taxon>Bacillati</taxon>
        <taxon>Actinomycetota</taxon>
        <taxon>Actinomycetes</taxon>
        <taxon>Streptosporangiales</taxon>
        <taxon>Streptosporangiaceae</taxon>
        <taxon>Spongiactinospora</taxon>
    </lineage>
</organism>
<dbReference type="InterPro" id="IPR033403">
    <property type="entry name" value="DUF5110"/>
</dbReference>
<dbReference type="CDD" id="cd14752">
    <property type="entry name" value="GH31_N"/>
    <property type="match status" value="1"/>
</dbReference>
<dbReference type="Gene3D" id="2.60.40.1760">
    <property type="entry name" value="glycosyl hydrolase (family 31)"/>
    <property type="match status" value="1"/>
</dbReference>
<dbReference type="InterPro" id="IPR000322">
    <property type="entry name" value="Glyco_hydro_31_TIM"/>
</dbReference>
<keyword evidence="2" id="KW-0326">Glycosidase</keyword>
<evidence type="ECO:0000256" key="1">
    <source>
        <dbReference type="ARBA" id="ARBA00007806"/>
    </source>
</evidence>
<evidence type="ECO:0000259" key="5">
    <source>
        <dbReference type="Pfam" id="PF17137"/>
    </source>
</evidence>
<dbReference type="InterPro" id="IPR013780">
    <property type="entry name" value="Glyco_hydro_b"/>
</dbReference>
<evidence type="ECO:0000256" key="3">
    <source>
        <dbReference type="SAM" id="SignalP"/>
    </source>
</evidence>
<dbReference type="PANTHER" id="PTHR43863:SF2">
    <property type="entry name" value="MALTASE-GLUCOAMYLASE"/>
    <property type="match status" value="1"/>
</dbReference>
<evidence type="ECO:0000313" key="7">
    <source>
        <dbReference type="EMBL" id="PZG52940.1"/>
    </source>
</evidence>
<dbReference type="SUPFAM" id="SSF51445">
    <property type="entry name" value="(Trans)glycosidases"/>
    <property type="match status" value="1"/>
</dbReference>
<dbReference type="SUPFAM" id="SSF74650">
    <property type="entry name" value="Galactose mutarotase-like"/>
    <property type="match status" value="1"/>
</dbReference>
<keyword evidence="2 7" id="KW-0378">Hydrolase</keyword>
<feature type="signal peptide" evidence="3">
    <location>
        <begin position="1"/>
        <end position="19"/>
    </location>
</feature>
<reference evidence="7 8" key="1">
    <citation type="submission" date="2018-01" db="EMBL/GenBank/DDBJ databases">
        <title>Draft genome sequence of Sphaerisporangium sp. 7K107.</title>
        <authorList>
            <person name="Sahin N."/>
            <person name="Saygin H."/>
            <person name="Ay H."/>
        </authorList>
    </citation>
    <scope>NUCLEOTIDE SEQUENCE [LARGE SCALE GENOMIC DNA]</scope>
    <source>
        <strain evidence="7 8">7K107</strain>
    </source>
</reference>
<feature type="domain" description="Glycosyl hydrolase family 31 C-terminal" evidence="6">
    <location>
        <begin position="600"/>
        <end position="691"/>
    </location>
</feature>
<dbReference type="RefSeq" id="WP_111166182.1">
    <property type="nucleotide sequence ID" value="NZ_POUA01000031.1"/>
</dbReference>
<feature type="domain" description="Glycoside hydrolase family 31 TIM barrel" evidence="4">
    <location>
        <begin position="252"/>
        <end position="592"/>
    </location>
</feature>
<dbReference type="GO" id="GO:0004553">
    <property type="term" value="F:hydrolase activity, hydrolyzing O-glycosyl compounds"/>
    <property type="evidence" value="ECO:0007669"/>
    <property type="project" value="InterPro"/>
</dbReference>